<evidence type="ECO:0000256" key="1">
    <source>
        <dbReference type="SAM" id="Coils"/>
    </source>
</evidence>
<dbReference type="EMBL" id="LGRX02011584">
    <property type="protein sequence ID" value="KAK3268784.1"/>
    <property type="molecule type" value="Genomic_DNA"/>
</dbReference>
<sequence>MDSLDSGSTLIRCVQCAKLLSKSQCSENERALFDFLRNSLSASVVTRQTTLQQLQRTTSALNLLETAAKELVKERKKTAELAQAMQQMANMVHARASVLFDTSDSGSQPTNARTWRLEELPPTTAYAQLQMVLEVMDELSRQRSSAVTEARDAEAEIGRLREEVEHVDEAQRRLSNAARASIKGAEREALRVTQESQRSTEACREEAAAAAKLASEREKALEAELAELQSSLQQSQSTNIHLTEQAAAERTEMEIKVKEGRATWTAAKAHLDLEIEAVAREGNKQAQAASEDRKARDESVEALEAARCVAERLETVVLAERGELADSQRHVEAVHYELYGTAQRLRREEEAVAHLRQHLHGAAVELELLRDVKGFHGATREAALGEELARVRADLLQARTELKEEVWAALSQQKTLTFQAGDLRNAAAHWESEALHLEEQNLQLTKSFSKAVQLQAALEDPLEMHVPSLDVTSHPPETHQYPNQIGGFPIRPDASSWSESGMQSLAVQSMWTPEPNQEEHKGDAGASNDIPKFVKFI</sequence>
<gene>
    <name evidence="3" type="ORF">CYMTET_22731</name>
</gene>
<name>A0AAE0FZC1_9CHLO</name>
<evidence type="ECO:0000256" key="2">
    <source>
        <dbReference type="SAM" id="MobiDB-lite"/>
    </source>
</evidence>
<dbReference type="AlphaFoldDB" id="A0AAE0FZC1"/>
<accession>A0AAE0FZC1</accession>
<dbReference type="Proteomes" id="UP001190700">
    <property type="component" value="Unassembled WGS sequence"/>
</dbReference>
<protein>
    <submittedName>
        <fullName evidence="3">Uncharacterized protein</fullName>
    </submittedName>
</protein>
<organism evidence="3 4">
    <name type="scientific">Cymbomonas tetramitiformis</name>
    <dbReference type="NCBI Taxonomy" id="36881"/>
    <lineage>
        <taxon>Eukaryota</taxon>
        <taxon>Viridiplantae</taxon>
        <taxon>Chlorophyta</taxon>
        <taxon>Pyramimonadophyceae</taxon>
        <taxon>Pyramimonadales</taxon>
        <taxon>Pyramimonadaceae</taxon>
        <taxon>Cymbomonas</taxon>
    </lineage>
</organism>
<evidence type="ECO:0000313" key="3">
    <source>
        <dbReference type="EMBL" id="KAK3268784.1"/>
    </source>
</evidence>
<comment type="caution">
    <text evidence="3">The sequence shown here is derived from an EMBL/GenBank/DDBJ whole genome shotgun (WGS) entry which is preliminary data.</text>
</comment>
<proteinExistence type="predicted"/>
<evidence type="ECO:0000313" key="4">
    <source>
        <dbReference type="Proteomes" id="UP001190700"/>
    </source>
</evidence>
<feature type="coiled-coil region" evidence="1">
    <location>
        <begin position="136"/>
        <end position="180"/>
    </location>
</feature>
<feature type="region of interest" description="Disordered" evidence="2">
    <location>
        <begin position="511"/>
        <end position="530"/>
    </location>
</feature>
<feature type="coiled-coil region" evidence="1">
    <location>
        <begin position="204"/>
        <end position="238"/>
    </location>
</feature>
<keyword evidence="1" id="KW-0175">Coiled coil</keyword>
<reference evidence="3 4" key="1">
    <citation type="journal article" date="2015" name="Genome Biol. Evol.">
        <title>Comparative Genomics of a Bacterivorous Green Alga Reveals Evolutionary Causalities and Consequences of Phago-Mixotrophic Mode of Nutrition.</title>
        <authorList>
            <person name="Burns J.A."/>
            <person name="Paasch A."/>
            <person name="Narechania A."/>
            <person name="Kim E."/>
        </authorList>
    </citation>
    <scope>NUCLEOTIDE SEQUENCE [LARGE SCALE GENOMIC DNA]</scope>
    <source>
        <strain evidence="3 4">PLY_AMNH</strain>
    </source>
</reference>
<keyword evidence="4" id="KW-1185">Reference proteome</keyword>